<evidence type="ECO:0000313" key="2">
    <source>
        <dbReference type="Proteomes" id="UP001320119"/>
    </source>
</evidence>
<sequence length="184" mass="20851">MKNPVTVLQKSIVVLQQWLFGESSPSYDTPSWSWPESDVEHCLMQHLPATENDRGVQLVLPSFLSAYEKHRVQYPDHGYDLDSLVERWVAEIAQYEAEFSFIHQTAKFWHEVMEQVLWLGCFATELKNRSATIAELELGGFTGADIYAKYCLLTPREACVLALSSLVRKPVMPPSVPTGLFSVS</sequence>
<accession>A0AAN2BK67</accession>
<name>A0AAN2BK67_9GAMM</name>
<organism evidence="1 2">
    <name type="scientific">Marinagarivorans cellulosilyticus</name>
    <dbReference type="NCBI Taxonomy" id="2721545"/>
    <lineage>
        <taxon>Bacteria</taxon>
        <taxon>Pseudomonadati</taxon>
        <taxon>Pseudomonadota</taxon>
        <taxon>Gammaproteobacteria</taxon>
        <taxon>Cellvibrionales</taxon>
        <taxon>Cellvibrionaceae</taxon>
        <taxon>Marinagarivorans</taxon>
    </lineage>
</organism>
<proteinExistence type="predicted"/>
<reference evidence="1 2" key="1">
    <citation type="journal article" date="2022" name="IScience">
        <title>An ultrasensitive nanofiber-based assay for enzymatic hydrolysis and deep-sea microbial degradation of cellulose.</title>
        <authorList>
            <person name="Tsudome M."/>
            <person name="Tachioka M."/>
            <person name="Miyazaki M."/>
            <person name="Uchimura K."/>
            <person name="Tsuda M."/>
            <person name="Takaki Y."/>
            <person name="Deguchi S."/>
        </authorList>
    </citation>
    <scope>NUCLEOTIDE SEQUENCE [LARGE SCALE GENOMIC DNA]</scope>
    <source>
        <strain evidence="1 2">GE09</strain>
    </source>
</reference>
<dbReference type="EMBL" id="AP023086">
    <property type="protein sequence ID" value="BCD97684.1"/>
    <property type="molecule type" value="Genomic_DNA"/>
</dbReference>
<dbReference type="AlphaFoldDB" id="A0AAN2BK67"/>
<gene>
    <name evidence="1" type="ORF">MARGE09_P1885</name>
</gene>
<dbReference type="KEGG" id="marq:MARGE09_P1885"/>
<evidence type="ECO:0000313" key="1">
    <source>
        <dbReference type="EMBL" id="BCD97684.1"/>
    </source>
</evidence>
<protein>
    <submittedName>
        <fullName evidence="1">Uncharacterized protein</fullName>
    </submittedName>
</protein>
<dbReference type="Proteomes" id="UP001320119">
    <property type="component" value="Chromosome"/>
</dbReference>
<keyword evidence="2" id="KW-1185">Reference proteome</keyword>
<dbReference type="RefSeq" id="WP_236987149.1">
    <property type="nucleotide sequence ID" value="NZ_AP023086.1"/>
</dbReference>